<keyword evidence="8 13" id="KW-0274">FAD</keyword>
<keyword evidence="7" id="KW-0812">Transmembrane</keyword>
<dbReference type="InterPro" id="IPR000172">
    <property type="entry name" value="GMC_OxRdtase_N"/>
</dbReference>
<dbReference type="EnsemblPlants" id="MELO3C012854.2.1">
    <property type="protein sequence ID" value="MELO3C012854.2.1"/>
    <property type="gene ID" value="MELO3C012854.2"/>
</dbReference>
<dbReference type="GO" id="GO:0016020">
    <property type="term" value="C:membrane"/>
    <property type="evidence" value="ECO:0007669"/>
    <property type="project" value="UniProtKB-SubCell"/>
</dbReference>
<dbReference type="AlphaFoldDB" id="A0A9I9D480"/>
<evidence type="ECO:0000256" key="3">
    <source>
        <dbReference type="ARBA" id="ARBA00004370"/>
    </source>
</evidence>
<evidence type="ECO:0000256" key="1">
    <source>
        <dbReference type="ARBA" id="ARBA00000920"/>
    </source>
</evidence>
<evidence type="ECO:0000256" key="12">
    <source>
        <dbReference type="PIRSR" id="PIRSR028937-1"/>
    </source>
</evidence>
<accession>A0A9I9D480</accession>
<dbReference type="Pfam" id="PF00732">
    <property type="entry name" value="GMC_oxred_N"/>
    <property type="match status" value="1"/>
</dbReference>
<evidence type="ECO:0000256" key="7">
    <source>
        <dbReference type="ARBA" id="ARBA00022692"/>
    </source>
</evidence>
<evidence type="ECO:0000256" key="8">
    <source>
        <dbReference type="ARBA" id="ARBA00022827"/>
    </source>
</evidence>
<feature type="domain" description="Glucose-methanol-choline oxidoreductase N-terminal" evidence="15">
    <location>
        <begin position="349"/>
        <end position="569"/>
    </location>
</feature>
<dbReference type="InterPro" id="IPR012400">
    <property type="entry name" value="Long_Oxdase"/>
</dbReference>
<evidence type="ECO:0000256" key="5">
    <source>
        <dbReference type="ARBA" id="ARBA00013125"/>
    </source>
</evidence>
<dbReference type="Pfam" id="PF05199">
    <property type="entry name" value="GMC_oxred_C"/>
    <property type="match status" value="1"/>
</dbReference>
<keyword evidence="11" id="KW-0472">Membrane</keyword>
<feature type="domain" description="Glucose-methanol-choline oxidoreductase C-terminal" evidence="17">
    <location>
        <begin position="660"/>
        <end position="793"/>
    </location>
</feature>
<evidence type="ECO:0000256" key="9">
    <source>
        <dbReference type="ARBA" id="ARBA00022989"/>
    </source>
</evidence>
<evidence type="ECO:0000259" key="17">
    <source>
        <dbReference type="Pfam" id="PF05199"/>
    </source>
</evidence>
<comment type="subcellular location">
    <subcellularLocation>
        <location evidence="3">Membrane</location>
    </subcellularLocation>
</comment>
<evidence type="ECO:0000259" key="16">
    <source>
        <dbReference type="Pfam" id="PF00890"/>
    </source>
</evidence>
<evidence type="ECO:0000256" key="13">
    <source>
        <dbReference type="PIRSR" id="PIRSR028937-2"/>
    </source>
</evidence>
<organism evidence="18">
    <name type="scientific">Cucumis melo</name>
    <name type="common">Muskmelon</name>
    <dbReference type="NCBI Taxonomy" id="3656"/>
    <lineage>
        <taxon>Eukaryota</taxon>
        <taxon>Viridiplantae</taxon>
        <taxon>Streptophyta</taxon>
        <taxon>Embryophyta</taxon>
        <taxon>Tracheophyta</taxon>
        <taxon>Spermatophyta</taxon>
        <taxon>Magnoliopsida</taxon>
        <taxon>eudicotyledons</taxon>
        <taxon>Gunneridae</taxon>
        <taxon>Pentapetalae</taxon>
        <taxon>rosids</taxon>
        <taxon>fabids</taxon>
        <taxon>Cucurbitales</taxon>
        <taxon>Cucurbitaceae</taxon>
        <taxon>Benincaseae</taxon>
        <taxon>Cucumis</taxon>
    </lineage>
</organism>
<evidence type="ECO:0000256" key="2">
    <source>
        <dbReference type="ARBA" id="ARBA00003842"/>
    </source>
</evidence>
<dbReference type="PANTHER" id="PTHR46056">
    <property type="entry name" value="LONG-CHAIN-ALCOHOL OXIDASE"/>
    <property type="match status" value="1"/>
</dbReference>
<feature type="binding site" evidence="13">
    <location>
        <begin position="302"/>
        <end position="317"/>
    </location>
    <ligand>
        <name>FAD</name>
        <dbReference type="ChEBI" id="CHEBI:57692"/>
    </ligand>
</feature>
<evidence type="ECO:0000259" key="15">
    <source>
        <dbReference type="Pfam" id="PF00732"/>
    </source>
</evidence>
<dbReference type="Gramene" id="MELO3C012854.2.1">
    <property type="protein sequence ID" value="MELO3C012854.2.1"/>
    <property type="gene ID" value="MELO3C012854.2"/>
</dbReference>
<dbReference type="Gene3D" id="3.50.50.60">
    <property type="entry name" value="FAD/NAD(P)-binding domain"/>
    <property type="match status" value="2"/>
</dbReference>
<dbReference type="EC" id="1.1.3.20" evidence="5"/>
<protein>
    <recommendedName>
        <fullName evidence="5">long-chain-alcohol oxidase</fullName>
        <ecNumber evidence="5">1.1.3.20</ecNumber>
    </recommendedName>
</protein>
<keyword evidence="9" id="KW-1133">Transmembrane helix</keyword>
<keyword evidence="10" id="KW-0560">Oxidoreductase</keyword>
<keyword evidence="6" id="KW-0285">Flavoprotein</keyword>
<feature type="domain" description="FAD-dependent oxidoreductase 2 FAD-binding" evidence="16">
    <location>
        <begin position="303"/>
        <end position="336"/>
    </location>
</feature>
<dbReference type="PIRSF" id="PIRSF028937">
    <property type="entry name" value="Lg_Ch_AO"/>
    <property type="match status" value="1"/>
</dbReference>
<dbReference type="InterPro" id="IPR007867">
    <property type="entry name" value="GMC_OxRtase_C"/>
</dbReference>
<reference evidence="18" key="1">
    <citation type="submission" date="2023-03" db="UniProtKB">
        <authorList>
            <consortium name="EnsemblPlants"/>
        </authorList>
    </citation>
    <scope>IDENTIFICATION</scope>
</reference>
<evidence type="ECO:0000256" key="11">
    <source>
        <dbReference type="ARBA" id="ARBA00023136"/>
    </source>
</evidence>
<feature type="region of interest" description="Disordered" evidence="14">
    <location>
        <begin position="73"/>
        <end position="95"/>
    </location>
</feature>
<evidence type="ECO:0000256" key="10">
    <source>
        <dbReference type="ARBA" id="ARBA00023002"/>
    </source>
</evidence>
<dbReference type="SUPFAM" id="SSF51905">
    <property type="entry name" value="FAD/NAD(P)-binding domain"/>
    <property type="match status" value="1"/>
</dbReference>
<dbReference type="GO" id="GO:0046577">
    <property type="term" value="F:long-chain-alcohol oxidase activity"/>
    <property type="evidence" value="ECO:0007669"/>
    <property type="project" value="UniProtKB-EC"/>
</dbReference>
<evidence type="ECO:0000256" key="14">
    <source>
        <dbReference type="SAM" id="MobiDB-lite"/>
    </source>
</evidence>
<evidence type="ECO:0000256" key="4">
    <source>
        <dbReference type="ARBA" id="ARBA00010790"/>
    </source>
</evidence>
<sequence>FLKRKFVGTFVSFKFASSRAKHHNLPTCFELDKNWDSQSFLGCEIPSFFFFFLSLSSLFIYCGINHTSLPELSLTPPGKKSQAQQEPLMEDTESTSHPLLRRRRTDLNHDFSSSQMEAMAAFCEALIPPLPLFSETPLDQFLLSFYQSSAFQAPIPDEVADLLVERANPKAVFLVKLVLRLLSFRIGTLLLCGNVCFDWRWPFFLKFSEISLEKREQILKNWSMAHHKYTIDEGTKNVAWKAMGYEVDTRKQLNHTQKERPLERGMIETGNEDDSTLFRSLSQKGLEVIEDKKHGNAYKIKCDVVIVGSGCGGGVAAAVLAKSGLKVVVLEKGNYFVAEDYSSLEGPSMNELYESGGLKSTLDGKVMLLAGTTVGGGSAINWSASIRTPKSVLDEWSTDHKIPLYGSIDYQLAMDAVCDRIGVTRGCRVESFQNQVLRKGCENLGLKVDSVSRNSSEDHYCGSCCYGCRVGDKKGTDTTWLVDAVKCGAVILTGCHADKFILENTNNTSKKKKCIGVIATPLSKNVTKKLHIEAKATISACGSLLTPPLLIASGLRNKNIGTNLHLHPVSLVWGYFPEELSDFKGKIYEGGLITCLHNVVSKYSNSHAIIETPAVGPASFAALFPWTSGREMKDAMVKYSRTAHLFALVRDQGAGEIKVKANVKYRLNQTDKENLKIGLRQALRILIAAGATEIGTYRSDGQRIRCQGTKKEDLEEFLDSVEAVGGPWSRQKYWTMYCSAHQMSSCRMGSTKEEGAVDENGESWEAEGLFVCDGSVLPTAVGVNPMITIQSTAYCISKKIAESLNN</sequence>
<feature type="active site" description="Proton acceptor" evidence="12">
    <location>
        <position position="741"/>
    </location>
</feature>
<dbReference type="Pfam" id="PF00890">
    <property type="entry name" value="FAD_binding_2"/>
    <property type="match status" value="1"/>
</dbReference>
<comment type="function">
    <text evidence="2">Long-chain fatty alcohol oxidase involved in the omega-oxidation pathway of lipid degradation.</text>
</comment>
<dbReference type="InterPro" id="IPR003953">
    <property type="entry name" value="FAD-dep_OxRdtase_2_FAD-bd"/>
</dbReference>
<name>A0A9I9D480_CUCME</name>
<dbReference type="InterPro" id="IPR036188">
    <property type="entry name" value="FAD/NAD-bd_sf"/>
</dbReference>
<dbReference type="PANTHER" id="PTHR46056:SF12">
    <property type="entry name" value="LONG-CHAIN-ALCOHOL OXIDASE"/>
    <property type="match status" value="1"/>
</dbReference>
<dbReference type="GO" id="GO:0050660">
    <property type="term" value="F:flavin adenine dinucleotide binding"/>
    <property type="evidence" value="ECO:0007669"/>
    <property type="project" value="InterPro"/>
</dbReference>
<evidence type="ECO:0000313" key="18">
    <source>
        <dbReference type="EnsemblPlants" id="MELO3C012854.2.1"/>
    </source>
</evidence>
<proteinExistence type="inferred from homology"/>
<comment type="catalytic activity">
    <reaction evidence="1">
        <text>a long-chain primary fatty alcohol + O2 = a long-chain fatty aldehyde + H2O2</text>
        <dbReference type="Rhea" id="RHEA:22756"/>
        <dbReference type="ChEBI" id="CHEBI:15379"/>
        <dbReference type="ChEBI" id="CHEBI:16240"/>
        <dbReference type="ChEBI" id="CHEBI:17176"/>
        <dbReference type="ChEBI" id="CHEBI:77396"/>
        <dbReference type="EC" id="1.1.3.20"/>
    </reaction>
</comment>
<comment type="similarity">
    <text evidence="4">Belongs to the GMC oxidoreductase family.</text>
</comment>
<evidence type="ECO:0000256" key="6">
    <source>
        <dbReference type="ARBA" id="ARBA00022630"/>
    </source>
</evidence>